<reference evidence="1" key="1">
    <citation type="journal article" date="2012" name="PLoS Genet.">
        <title>Comparative Genomics of Plant-Associated Pseudomonas spp.: Insights into Diversity and Inheritance of Traits Involved in Multitrophic Interactions.</title>
        <authorList>
            <person name="Loper J.E."/>
            <person name="Hassan K.A."/>
            <person name="Mavrodi D.V."/>
            <person name="Davis E.W.II."/>
            <person name="Lim C.K."/>
            <person name="Shaffer B.T."/>
            <person name="Elbourne L.D."/>
            <person name="Stockwell V.O."/>
            <person name="Hartney S.L."/>
            <person name="Breakwell K."/>
            <person name="Henkels M.D."/>
            <person name="Tetu S.G."/>
            <person name="Rangel L.I."/>
            <person name="Kidarsa T.A."/>
            <person name="Wilson N.L."/>
            <person name="van de Mortel J.E."/>
            <person name="Song C."/>
            <person name="Blumhagen R."/>
            <person name="Radune D."/>
            <person name="Hostetler J.B."/>
            <person name="Brinkac L.M."/>
            <person name="Durkin A.S."/>
            <person name="Kluepfel D.A."/>
            <person name="Wechter W.P."/>
            <person name="Anderson A.J."/>
            <person name="Kim Y.C."/>
            <person name="Pierson L.S.III."/>
            <person name="Pierson E.A."/>
            <person name="Lindow S.E."/>
            <person name="Kobayashi D.Y."/>
            <person name="Raaijmakers J.M."/>
            <person name="Weller D.M."/>
            <person name="Thomashow L.S."/>
            <person name="Allen A.E."/>
            <person name="Paulsen I.T."/>
        </authorList>
    </citation>
    <scope>NUCLEOTIDE SEQUENCE [LARGE SCALE GENOMIC DNA]</scope>
    <source>
        <strain evidence="1">SS101</strain>
    </source>
</reference>
<proteinExistence type="predicted"/>
<dbReference type="Proteomes" id="UP000003213">
    <property type="component" value="Chromosome"/>
</dbReference>
<sequence length="348" mass="37380">MGACLYFDAISLGIGIQDMAYGYINQQAAPYPFLKSRLWRGGLLQGRDHFDVLNRHLSHGLVRPGELVIVPEASSVNCSIEEAWLMRHAEEITHQLDQVAPLDRAGNKNYDLAQSILGYGSIGIGSATSAWSRHLQAVAQTLMEIEQLHRQLKDGGLDKESFIRQRQRMFGVLDMQLQGAARFGSGLRGNQPLKGALGISTKSYLHQGEIAGYTQRVRTITQMSKWLKQGTYLGLALDVGVAGLEIKEACVVGREVQCRRAKYVETGRLLGGVFGAAVLGKRGATIARSACRIALGVSLKGNGELACGIIGGAMGGATGGAFFGEFGGFLGGRILEVDGDLIFQPEGT</sequence>
<dbReference type="PATRIC" id="fig|1038924.3.peg.3275"/>
<evidence type="ECO:0000313" key="1">
    <source>
        <dbReference type="EMBL" id="EIK61718.1"/>
    </source>
</evidence>
<name>I4KAH8_9PSED</name>
<comment type="caution">
    <text evidence="1">The sequence shown here is derived from an EMBL/GenBank/DDBJ whole genome shotgun (WGS) entry which is preliminary data.</text>
</comment>
<organism evidence="1">
    <name type="scientific">Pseudomonas lactis</name>
    <dbReference type="NCBI Taxonomy" id="1615674"/>
    <lineage>
        <taxon>Bacteria</taxon>
        <taxon>Pseudomonadati</taxon>
        <taxon>Pseudomonadota</taxon>
        <taxon>Gammaproteobacteria</taxon>
        <taxon>Pseudomonadales</taxon>
        <taxon>Pseudomonadaceae</taxon>
        <taxon>Pseudomonas</taxon>
    </lineage>
</organism>
<protein>
    <submittedName>
        <fullName evidence="1">Uncharacterized protein</fullName>
    </submittedName>
</protein>
<accession>I4KAH8</accession>
<dbReference type="HOGENOM" id="CLU_043132_2_0_6"/>
<dbReference type="EMBL" id="AHPN01000001">
    <property type="protein sequence ID" value="EIK61718.1"/>
    <property type="molecule type" value="Genomic_DNA"/>
</dbReference>
<dbReference type="AlphaFoldDB" id="I4KAH8"/>
<gene>
    <name evidence="1" type="ORF">PflSS101_3387</name>
</gene>